<reference evidence="1 2" key="1">
    <citation type="submission" date="2023-01" db="EMBL/GenBank/DDBJ databases">
        <title>Novel species of the genus Asticcacaulis isolated from rivers.</title>
        <authorList>
            <person name="Lu H."/>
        </authorList>
    </citation>
    <scope>NUCLEOTIDE SEQUENCE [LARGE SCALE GENOMIC DNA]</scope>
    <source>
        <strain evidence="1 2">BYS171W</strain>
    </source>
</reference>
<dbReference type="EMBL" id="JAQQKX010000001">
    <property type="protein sequence ID" value="MDC7682081.1"/>
    <property type="molecule type" value="Genomic_DNA"/>
</dbReference>
<gene>
    <name evidence="1" type="ORF">PQU92_02270</name>
</gene>
<organism evidence="1 2">
    <name type="scientific">Asticcacaulis aquaticus</name>
    <dbReference type="NCBI Taxonomy" id="2984212"/>
    <lineage>
        <taxon>Bacteria</taxon>
        <taxon>Pseudomonadati</taxon>
        <taxon>Pseudomonadota</taxon>
        <taxon>Alphaproteobacteria</taxon>
        <taxon>Caulobacterales</taxon>
        <taxon>Caulobacteraceae</taxon>
        <taxon>Asticcacaulis</taxon>
    </lineage>
</organism>
<comment type="caution">
    <text evidence="1">The sequence shown here is derived from an EMBL/GenBank/DDBJ whole genome shotgun (WGS) entry which is preliminary data.</text>
</comment>
<evidence type="ECO:0000313" key="1">
    <source>
        <dbReference type="EMBL" id="MDC7682081.1"/>
    </source>
</evidence>
<name>A0ABT5HPV2_9CAUL</name>
<evidence type="ECO:0000313" key="2">
    <source>
        <dbReference type="Proteomes" id="UP001214854"/>
    </source>
</evidence>
<proteinExistence type="predicted"/>
<dbReference type="Proteomes" id="UP001214854">
    <property type="component" value="Unassembled WGS sequence"/>
</dbReference>
<dbReference type="RefSeq" id="WP_272746589.1">
    <property type="nucleotide sequence ID" value="NZ_JAQQKX010000001.1"/>
</dbReference>
<accession>A0ABT5HPV2</accession>
<keyword evidence="2" id="KW-1185">Reference proteome</keyword>
<sequence length="149" mass="17078">MSEINRTKEQFSPEERRARLRAFADRMLACAEKLPDPETLPEIERAVRVGNRIERLYARADASEAAAAKSKLEVHQHTAALQSAKADIVRQAEHTALCQRRERMRDDEMLRNEPKLARRLIEQRTGRPLEDYLAMRQAEAEVSATEDGP</sequence>
<protein>
    <submittedName>
        <fullName evidence="1">Uncharacterized protein</fullName>
    </submittedName>
</protein>